<organism evidence="2 3">
    <name type="scientific">Streptococcus downei MFe28</name>
    <dbReference type="NCBI Taxonomy" id="764290"/>
    <lineage>
        <taxon>Bacteria</taxon>
        <taxon>Bacillati</taxon>
        <taxon>Bacillota</taxon>
        <taxon>Bacilli</taxon>
        <taxon>Lactobacillales</taxon>
        <taxon>Streptococcaceae</taxon>
        <taxon>Streptococcus</taxon>
    </lineage>
</organism>
<dbReference type="GO" id="GO:0003677">
    <property type="term" value="F:DNA binding"/>
    <property type="evidence" value="ECO:0007669"/>
    <property type="project" value="InterPro"/>
</dbReference>
<dbReference type="EMBL" id="UHFA01000002">
    <property type="protein sequence ID" value="SUN35847.1"/>
    <property type="molecule type" value="Genomic_DNA"/>
</dbReference>
<dbReference type="Pfam" id="PF04014">
    <property type="entry name" value="MazE_antitoxin"/>
    <property type="match status" value="1"/>
</dbReference>
<sequence>MALALRKWGNSTAVRIPSKVLEELHWEVGEELDFSVSDDGLTLRSSKKQTIQDLFADFDGRISGQEVDWGKSVGQEVW</sequence>
<dbReference type="RefSeq" id="WP_003001090.1">
    <property type="nucleotide sequence ID" value="NZ_UHFA01000002.1"/>
</dbReference>
<gene>
    <name evidence="2" type="primary">mazE</name>
    <name evidence="2" type="ORF">NCTC11391_00886</name>
</gene>
<dbReference type="SMART" id="SM00966">
    <property type="entry name" value="SpoVT_AbrB"/>
    <property type="match status" value="1"/>
</dbReference>
<dbReference type="PANTHER" id="PTHR40516">
    <property type="entry name" value="ANTITOXIN CHPS-RELATED"/>
    <property type="match status" value="1"/>
</dbReference>
<dbReference type="PANTHER" id="PTHR40516:SF1">
    <property type="entry name" value="ANTITOXIN CHPS-RELATED"/>
    <property type="match status" value="1"/>
</dbReference>
<evidence type="ECO:0000313" key="2">
    <source>
        <dbReference type="EMBL" id="SUN35847.1"/>
    </source>
</evidence>
<name>A0A380JEL9_STRDO</name>
<dbReference type="InterPro" id="IPR007159">
    <property type="entry name" value="SpoVT-AbrB_dom"/>
</dbReference>
<evidence type="ECO:0000313" key="3">
    <source>
        <dbReference type="Proteomes" id="UP000254082"/>
    </source>
</evidence>
<protein>
    <submittedName>
        <fullName evidence="2">Cell growth regulatory protein</fullName>
    </submittedName>
</protein>
<dbReference type="Gene3D" id="2.10.260.10">
    <property type="match status" value="1"/>
</dbReference>
<keyword evidence="3" id="KW-1185">Reference proteome</keyword>
<dbReference type="SUPFAM" id="SSF89447">
    <property type="entry name" value="AbrB/MazE/MraZ-like"/>
    <property type="match status" value="1"/>
</dbReference>
<accession>A0A380JEL9</accession>
<reference evidence="2 3" key="1">
    <citation type="submission" date="2018-06" db="EMBL/GenBank/DDBJ databases">
        <authorList>
            <consortium name="Pathogen Informatics"/>
            <person name="Doyle S."/>
        </authorList>
    </citation>
    <scope>NUCLEOTIDE SEQUENCE [LARGE SCALE GENOMIC DNA]</scope>
    <source>
        <strain evidence="3">NCTC 11391</strain>
    </source>
</reference>
<dbReference type="Proteomes" id="UP000254082">
    <property type="component" value="Unassembled WGS sequence"/>
</dbReference>
<dbReference type="GO" id="GO:0097351">
    <property type="term" value="F:toxin sequestering activity"/>
    <property type="evidence" value="ECO:0007669"/>
    <property type="project" value="InterPro"/>
</dbReference>
<dbReference type="AlphaFoldDB" id="A0A380JEL9"/>
<evidence type="ECO:0000259" key="1">
    <source>
        <dbReference type="SMART" id="SM00966"/>
    </source>
</evidence>
<dbReference type="OrthoDB" id="9795766at2"/>
<proteinExistence type="predicted"/>
<feature type="domain" description="SpoVT-AbrB" evidence="1">
    <location>
        <begin position="6"/>
        <end position="51"/>
    </location>
</feature>
<dbReference type="InterPro" id="IPR039052">
    <property type="entry name" value="Antitox_PemI-like"/>
</dbReference>
<dbReference type="InterPro" id="IPR037914">
    <property type="entry name" value="SpoVT-AbrB_sf"/>
</dbReference>